<evidence type="ECO:0000313" key="2">
    <source>
        <dbReference type="Proteomes" id="UP000296822"/>
    </source>
</evidence>
<evidence type="ECO:0000313" key="1">
    <source>
        <dbReference type="EMBL" id="QCC55354.1"/>
    </source>
</evidence>
<dbReference type="Proteomes" id="UP000296822">
    <property type="component" value="Chromosome"/>
</dbReference>
<dbReference type="KEGG" id="nbg:DV706_13300"/>
<organism evidence="1 2">
    <name type="scientific">Natronorubrum bangense</name>
    <dbReference type="NCBI Taxonomy" id="61858"/>
    <lineage>
        <taxon>Archaea</taxon>
        <taxon>Methanobacteriati</taxon>
        <taxon>Methanobacteriota</taxon>
        <taxon>Stenosarchaea group</taxon>
        <taxon>Halobacteria</taxon>
        <taxon>Halobacteriales</taxon>
        <taxon>Natrialbaceae</taxon>
        <taxon>Natronorubrum</taxon>
    </lineage>
</organism>
<sequence>MPSWISGKIVLLLTINMGLRNHSREKHLTVIPYTNRSHRMLMWSTKTDILPKMDHHSLTSRLSDHISSYVMGRVQQQADTDGTRDDNITRNTSICEEWLSIGSCLIRMATRRLLCCRFVYLRFLMADL</sequence>
<reference evidence="1 2" key="1">
    <citation type="journal article" date="2019" name="Nat. Commun.">
        <title>A new type of DNA phosphorothioation-based antiviral system in archaea.</title>
        <authorList>
            <person name="Xiong L."/>
            <person name="Liu S."/>
            <person name="Chen S."/>
            <person name="Xiao Y."/>
            <person name="Zhu B."/>
            <person name="Gao Y."/>
            <person name="Zhang Y."/>
            <person name="Chen B."/>
            <person name="Luo J."/>
            <person name="Deng Z."/>
            <person name="Chen X."/>
            <person name="Wang L."/>
            <person name="Chen S."/>
        </authorList>
    </citation>
    <scope>NUCLEOTIDE SEQUENCE [LARGE SCALE GENOMIC DNA]</scope>
    <source>
        <strain evidence="1 2">JCM 10635</strain>
    </source>
</reference>
<proteinExistence type="predicted"/>
<dbReference type="AlphaFoldDB" id="A0A4D6HMG7"/>
<gene>
    <name evidence="1" type="ORF">DV706_13300</name>
</gene>
<protein>
    <submittedName>
        <fullName evidence="1">Uncharacterized protein</fullName>
    </submittedName>
</protein>
<accession>A0A4D6HMG7</accession>
<dbReference type="EMBL" id="CP031305">
    <property type="protein sequence ID" value="QCC55354.1"/>
    <property type="molecule type" value="Genomic_DNA"/>
</dbReference>
<name>A0A4D6HMG7_9EURY</name>